<reference evidence="1" key="1">
    <citation type="submission" date="2020-08" db="EMBL/GenBank/DDBJ databases">
        <title>Multicomponent nature underlies the extraordinary mechanical properties of spider dragline silk.</title>
        <authorList>
            <person name="Kono N."/>
            <person name="Nakamura H."/>
            <person name="Mori M."/>
            <person name="Yoshida Y."/>
            <person name="Ohtoshi R."/>
            <person name="Malay A.D."/>
            <person name="Moran D.A.P."/>
            <person name="Tomita M."/>
            <person name="Numata K."/>
            <person name="Arakawa K."/>
        </authorList>
    </citation>
    <scope>NUCLEOTIDE SEQUENCE</scope>
</reference>
<dbReference type="OrthoDB" id="8051507at2759"/>
<comment type="caution">
    <text evidence="1">The sequence shown here is derived from an EMBL/GenBank/DDBJ whole genome shotgun (WGS) entry which is preliminary data.</text>
</comment>
<proteinExistence type="predicted"/>
<accession>A0A8X6MXM2</accession>
<evidence type="ECO:0000313" key="1">
    <source>
        <dbReference type="EMBL" id="GFS82649.1"/>
    </source>
</evidence>
<name>A0A8X6MXM2_NEPPI</name>
<keyword evidence="2" id="KW-1185">Reference proteome</keyword>
<evidence type="ECO:0000313" key="2">
    <source>
        <dbReference type="Proteomes" id="UP000887013"/>
    </source>
</evidence>
<dbReference type="Proteomes" id="UP000887013">
    <property type="component" value="Unassembled WGS sequence"/>
</dbReference>
<dbReference type="EMBL" id="BMAW01051852">
    <property type="protein sequence ID" value="GFS82649.1"/>
    <property type="molecule type" value="Genomic_DNA"/>
</dbReference>
<dbReference type="AlphaFoldDB" id="A0A8X6MXM2"/>
<sequence>MYARWTSPCTIVEKRSTHDYLVQMPDNNVKHIHAKEIRKLDIQTNNIGVIYETDTDFGDIENTPVTKHIPTDEIYIREHLNSSHVNTDKKQAIVDLLIKNQVILS</sequence>
<gene>
    <name evidence="1" type="ORF">NPIL_700621</name>
</gene>
<protein>
    <submittedName>
        <fullName evidence="1">Uncharacterized protein</fullName>
    </submittedName>
</protein>
<organism evidence="1 2">
    <name type="scientific">Nephila pilipes</name>
    <name type="common">Giant wood spider</name>
    <name type="synonym">Nephila maculata</name>
    <dbReference type="NCBI Taxonomy" id="299642"/>
    <lineage>
        <taxon>Eukaryota</taxon>
        <taxon>Metazoa</taxon>
        <taxon>Ecdysozoa</taxon>
        <taxon>Arthropoda</taxon>
        <taxon>Chelicerata</taxon>
        <taxon>Arachnida</taxon>
        <taxon>Araneae</taxon>
        <taxon>Araneomorphae</taxon>
        <taxon>Entelegynae</taxon>
        <taxon>Araneoidea</taxon>
        <taxon>Nephilidae</taxon>
        <taxon>Nephila</taxon>
    </lineage>
</organism>